<sequence>VKPSLLILDGFQDPEIIYTILSPPANAPFSVLITGNGDLKKLPTKNMELLPLNMDGSAQLFKRLIEQSGEPGCELIASEEERVPTAQILRRLGGFPVVIVKTAAHMGEANVSVVGYADILQRNDCDRSERGQKHHLVHHDSLQPIFGLSIRSLPEDQLKLLAILSVSRVPVTKASFQFPECYDNMLFVDANREQLESKWEPEFLRVTASTVVTVVIRADCEHQRAVQGSVGH</sequence>
<evidence type="ECO:0000313" key="1">
    <source>
        <dbReference type="EMBL" id="KAK3321373.1"/>
    </source>
</evidence>
<name>A0AAE0IA50_9PEZI</name>
<feature type="non-terminal residue" evidence="1">
    <location>
        <position position="1"/>
    </location>
</feature>
<keyword evidence="2" id="KW-1185">Reference proteome</keyword>
<dbReference type="AlphaFoldDB" id="A0AAE0IA50"/>
<reference evidence="1" key="1">
    <citation type="journal article" date="2023" name="Mol. Phylogenet. Evol.">
        <title>Genome-scale phylogeny and comparative genomics of the fungal order Sordariales.</title>
        <authorList>
            <person name="Hensen N."/>
            <person name="Bonometti L."/>
            <person name="Westerberg I."/>
            <person name="Brannstrom I.O."/>
            <person name="Guillou S."/>
            <person name="Cros-Aarteil S."/>
            <person name="Calhoun S."/>
            <person name="Haridas S."/>
            <person name="Kuo A."/>
            <person name="Mondo S."/>
            <person name="Pangilinan J."/>
            <person name="Riley R."/>
            <person name="LaButti K."/>
            <person name="Andreopoulos B."/>
            <person name="Lipzen A."/>
            <person name="Chen C."/>
            <person name="Yan M."/>
            <person name="Daum C."/>
            <person name="Ng V."/>
            <person name="Clum A."/>
            <person name="Steindorff A."/>
            <person name="Ohm R.A."/>
            <person name="Martin F."/>
            <person name="Silar P."/>
            <person name="Natvig D.O."/>
            <person name="Lalanne C."/>
            <person name="Gautier V."/>
            <person name="Ament-Velasquez S.L."/>
            <person name="Kruys A."/>
            <person name="Hutchinson M.I."/>
            <person name="Powell A.J."/>
            <person name="Barry K."/>
            <person name="Miller A.N."/>
            <person name="Grigoriev I.V."/>
            <person name="Debuchy R."/>
            <person name="Gladieux P."/>
            <person name="Hiltunen Thoren M."/>
            <person name="Johannesson H."/>
        </authorList>
    </citation>
    <scope>NUCLEOTIDE SEQUENCE</scope>
    <source>
        <strain evidence="1">SMH4131-1</strain>
    </source>
</reference>
<proteinExistence type="predicted"/>
<dbReference type="Proteomes" id="UP001286456">
    <property type="component" value="Unassembled WGS sequence"/>
</dbReference>
<dbReference type="InterPro" id="IPR027417">
    <property type="entry name" value="P-loop_NTPase"/>
</dbReference>
<evidence type="ECO:0000313" key="2">
    <source>
        <dbReference type="Proteomes" id="UP001286456"/>
    </source>
</evidence>
<dbReference type="EMBL" id="JAUEPO010000005">
    <property type="protein sequence ID" value="KAK3321373.1"/>
    <property type="molecule type" value="Genomic_DNA"/>
</dbReference>
<gene>
    <name evidence="1" type="ORF">B0T19DRAFT_466726</name>
</gene>
<reference evidence="1" key="2">
    <citation type="submission" date="2023-06" db="EMBL/GenBank/DDBJ databases">
        <authorList>
            <consortium name="Lawrence Berkeley National Laboratory"/>
            <person name="Haridas S."/>
            <person name="Hensen N."/>
            <person name="Bonometti L."/>
            <person name="Westerberg I."/>
            <person name="Brannstrom I.O."/>
            <person name="Guillou S."/>
            <person name="Cros-Aarteil S."/>
            <person name="Calhoun S."/>
            <person name="Kuo A."/>
            <person name="Mondo S."/>
            <person name="Pangilinan J."/>
            <person name="Riley R."/>
            <person name="Labutti K."/>
            <person name="Andreopoulos B."/>
            <person name="Lipzen A."/>
            <person name="Chen C."/>
            <person name="Yanf M."/>
            <person name="Daum C."/>
            <person name="Ng V."/>
            <person name="Clum A."/>
            <person name="Steindorff A."/>
            <person name="Ohm R."/>
            <person name="Martin F."/>
            <person name="Silar P."/>
            <person name="Natvig D."/>
            <person name="Lalanne C."/>
            <person name="Gautier V."/>
            <person name="Ament-Velasquez S.L."/>
            <person name="Kruys A."/>
            <person name="Hutchinson M.I."/>
            <person name="Powell A.J."/>
            <person name="Barry K."/>
            <person name="Miller A.N."/>
            <person name="Grigoriev I.V."/>
            <person name="Debuchy R."/>
            <person name="Gladieux P."/>
            <person name="Thoren M.H."/>
            <person name="Johannesson H."/>
        </authorList>
    </citation>
    <scope>NUCLEOTIDE SEQUENCE</scope>
    <source>
        <strain evidence="1">SMH4131-1</strain>
    </source>
</reference>
<protein>
    <submittedName>
        <fullName evidence="1">Uncharacterized protein</fullName>
    </submittedName>
</protein>
<comment type="caution">
    <text evidence="1">The sequence shown here is derived from an EMBL/GenBank/DDBJ whole genome shotgun (WGS) entry which is preliminary data.</text>
</comment>
<accession>A0AAE0IA50</accession>
<organism evidence="1 2">
    <name type="scientific">Cercophora scortea</name>
    <dbReference type="NCBI Taxonomy" id="314031"/>
    <lineage>
        <taxon>Eukaryota</taxon>
        <taxon>Fungi</taxon>
        <taxon>Dikarya</taxon>
        <taxon>Ascomycota</taxon>
        <taxon>Pezizomycotina</taxon>
        <taxon>Sordariomycetes</taxon>
        <taxon>Sordariomycetidae</taxon>
        <taxon>Sordariales</taxon>
        <taxon>Lasiosphaeriaceae</taxon>
        <taxon>Cercophora</taxon>
    </lineage>
</organism>
<dbReference type="SUPFAM" id="SSF52540">
    <property type="entry name" value="P-loop containing nucleoside triphosphate hydrolases"/>
    <property type="match status" value="1"/>
</dbReference>